<proteinExistence type="predicted"/>
<name>A0A158FLC0_CABCO</name>
<dbReference type="Gene3D" id="1.10.3230.30">
    <property type="entry name" value="Phage gp6-like head-tail connector protein"/>
    <property type="match status" value="1"/>
</dbReference>
<dbReference type="EMBL" id="FCNY02000002">
    <property type="protein sequence ID" value="SAL20642.1"/>
    <property type="molecule type" value="Genomic_DNA"/>
</dbReference>
<evidence type="ECO:0000313" key="2">
    <source>
        <dbReference type="Proteomes" id="UP000054740"/>
    </source>
</evidence>
<dbReference type="AlphaFoldDB" id="A0A158FLC0"/>
<dbReference type="Proteomes" id="UP000054740">
    <property type="component" value="Unassembled WGS sequence"/>
</dbReference>
<organism evidence="1 2">
    <name type="scientific">Caballeronia cordobensis</name>
    <name type="common">Burkholderia cordobensis</name>
    <dbReference type="NCBI Taxonomy" id="1353886"/>
    <lineage>
        <taxon>Bacteria</taxon>
        <taxon>Pseudomonadati</taxon>
        <taxon>Pseudomonadota</taxon>
        <taxon>Betaproteobacteria</taxon>
        <taxon>Burkholderiales</taxon>
        <taxon>Burkholderiaceae</taxon>
        <taxon>Caballeronia</taxon>
    </lineage>
</organism>
<dbReference type="NCBIfam" id="TIGR01560">
    <property type="entry name" value="put_DNA_pack"/>
    <property type="match status" value="1"/>
</dbReference>
<dbReference type="CDD" id="cd08054">
    <property type="entry name" value="gp6"/>
    <property type="match status" value="1"/>
</dbReference>
<evidence type="ECO:0000313" key="1">
    <source>
        <dbReference type="EMBL" id="SAL20642.1"/>
    </source>
</evidence>
<gene>
    <name evidence="1" type="ORF">AWB70_01056</name>
</gene>
<accession>A0A158FLC0</accession>
<evidence type="ECO:0008006" key="3">
    <source>
        <dbReference type="Google" id="ProtNLM"/>
    </source>
</evidence>
<keyword evidence="2" id="KW-1185">Reference proteome</keyword>
<reference evidence="2" key="1">
    <citation type="submission" date="2016-01" db="EMBL/GenBank/DDBJ databases">
        <authorList>
            <person name="Peeters C."/>
        </authorList>
    </citation>
    <scope>NUCLEOTIDE SEQUENCE [LARGE SCALE GENOMIC DNA]</scope>
</reference>
<protein>
    <recommendedName>
        <fullName evidence="3">Phage gp6-like head-tail connector protein</fullName>
    </recommendedName>
</protein>
<dbReference type="RefSeq" id="WP_053567925.1">
    <property type="nucleotide sequence ID" value="NZ_FCNY02000002.1"/>
</dbReference>
<sequence length="110" mass="12103">MILDRALAIAHARVDADDPLIDTYLAAAIGEAEEFTNRRFYSTNEEMAQAVLDGTAGDDPMVIEPPIVAAILLIFGRLYAMREDVVTGQAMEMPRGSRSMLQPYRVNMGV</sequence>
<dbReference type="InterPro" id="IPR006450">
    <property type="entry name" value="Phage_HK97_gp6-like"/>
</dbReference>